<dbReference type="EMBL" id="QFNY01000212">
    <property type="protein sequence ID" value="PZO99290.1"/>
    <property type="molecule type" value="Genomic_DNA"/>
</dbReference>
<name>A0A2W5AXM0_9CORY</name>
<evidence type="ECO:0008006" key="3">
    <source>
        <dbReference type="Google" id="ProtNLM"/>
    </source>
</evidence>
<evidence type="ECO:0000313" key="2">
    <source>
        <dbReference type="Proteomes" id="UP000249451"/>
    </source>
</evidence>
<comment type="caution">
    <text evidence="1">The sequence shown here is derived from an EMBL/GenBank/DDBJ whole genome shotgun (WGS) entry which is preliminary data.</text>
</comment>
<gene>
    <name evidence="1" type="ORF">DI609_08660</name>
</gene>
<proteinExistence type="predicted"/>
<dbReference type="Proteomes" id="UP000249451">
    <property type="component" value="Unassembled WGS sequence"/>
</dbReference>
<reference evidence="1 2" key="1">
    <citation type="submission" date="2017-11" db="EMBL/GenBank/DDBJ databases">
        <title>Infants hospitalized years apart are colonized by the same room-sourced microbial strains.</title>
        <authorList>
            <person name="Brooks B."/>
            <person name="Olm M.R."/>
            <person name="Firek B.A."/>
            <person name="Baker R."/>
            <person name="Thomas B.C."/>
            <person name="Morowitz M.J."/>
            <person name="Banfield J.F."/>
        </authorList>
    </citation>
    <scope>NUCLEOTIDE SEQUENCE [LARGE SCALE GENOMIC DNA]</scope>
    <source>
        <strain evidence="1">S2_012_000_R3_87</strain>
    </source>
</reference>
<accession>A0A2W5AXM0</accession>
<dbReference type="AlphaFoldDB" id="A0A2W5AXM0"/>
<sequence>MTSYRFPPAKMTGPFFAVLGATLLVLGMPAVLSVVLPMQEPDTEAVVLDDPEWRQPVEGLSCSRNYESMANQAWDCGDTLAEAYVTDGVDDDELALRRVVRATAYSSLPTEPIEHDGNLLVLRVEDSLGPVTAFSVAKDNLNYQIVFSGGDTEAVAQHFMEAFE</sequence>
<evidence type="ECO:0000313" key="1">
    <source>
        <dbReference type="EMBL" id="PZO99290.1"/>
    </source>
</evidence>
<protein>
    <recommendedName>
        <fullName evidence="3">DUF4245 domain-containing protein</fullName>
    </recommendedName>
</protein>
<organism evidence="1 2">
    <name type="scientific">Corynebacterium urealyticum</name>
    <dbReference type="NCBI Taxonomy" id="43771"/>
    <lineage>
        <taxon>Bacteria</taxon>
        <taxon>Bacillati</taxon>
        <taxon>Actinomycetota</taxon>
        <taxon>Actinomycetes</taxon>
        <taxon>Mycobacteriales</taxon>
        <taxon>Corynebacteriaceae</taxon>
        <taxon>Corynebacterium</taxon>
    </lineage>
</organism>